<dbReference type="GO" id="GO:0005737">
    <property type="term" value="C:cytoplasm"/>
    <property type="evidence" value="ECO:0007669"/>
    <property type="project" value="TreeGrafter"/>
</dbReference>
<keyword evidence="3" id="KW-1185">Reference proteome</keyword>
<gene>
    <name evidence="2" type="ORF">SAMN05421799_103206</name>
</gene>
<reference evidence="3" key="1">
    <citation type="submission" date="2017-01" db="EMBL/GenBank/DDBJ databases">
        <authorList>
            <person name="Varghese N."/>
            <person name="Submissions S."/>
        </authorList>
    </citation>
    <scope>NUCLEOTIDE SEQUENCE [LARGE SCALE GENOMIC DNA]</scope>
    <source>
        <strain evidence="3">DSM 16176</strain>
    </source>
</reference>
<protein>
    <submittedName>
        <fullName evidence="2">Isopentenyldiphosphate isomerase</fullName>
    </submittedName>
</protein>
<dbReference type="PANTHER" id="PTHR10885:SF20">
    <property type="entry name" value="NUDIX HYDROLASE DOMAIN-CONTAINING PROTEIN"/>
    <property type="match status" value="1"/>
</dbReference>
<name>A0A1N7LKE8_9BACL</name>
<dbReference type="GO" id="GO:0004452">
    <property type="term" value="F:isopentenyl-diphosphate delta-isomerase activity"/>
    <property type="evidence" value="ECO:0007669"/>
    <property type="project" value="TreeGrafter"/>
</dbReference>
<dbReference type="PROSITE" id="PS51462">
    <property type="entry name" value="NUDIX"/>
    <property type="match status" value="1"/>
</dbReference>
<dbReference type="GO" id="GO:0009240">
    <property type="term" value="P:isopentenyl diphosphate biosynthetic process"/>
    <property type="evidence" value="ECO:0007669"/>
    <property type="project" value="TreeGrafter"/>
</dbReference>
<dbReference type="PANTHER" id="PTHR10885">
    <property type="entry name" value="ISOPENTENYL-DIPHOSPHATE DELTA-ISOMERASE"/>
    <property type="match status" value="1"/>
</dbReference>
<dbReference type="AlphaFoldDB" id="A0A1N7LKE8"/>
<dbReference type="InterPro" id="IPR015797">
    <property type="entry name" value="NUDIX_hydrolase-like_dom_sf"/>
</dbReference>
<evidence type="ECO:0000313" key="3">
    <source>
        <dbReference type="Proteomes" id="UP000186156"/>
    </source>
</evidence>
<sequence length="211" mass="23671">MDQDDRREEWLDIFTSEMIPCGTAPRSMVHERGWWHQTFHAWVATGPGPEGRLVVQLRGPDKDTHPLRFDVSAAGHLSSGEAPEDGVRELEEELGLRISADRLHKLGVVAHEARMGAVWDREFNHLYVALAPGLSLDELNPAPDEIAGIYEVSVGDFFDLAFHRRASATLSGYRVWPGGRATDTRLATWQDFVPRSRAYLELLARFLLGAD</sequence>
<dbReference type="OrthoDB" id="9780586at2"/>
<keyword evidence="2" id="KW-0413">Isomerase</keyword>
<dbReference type="Proteomes" id="UP000186156">
    <property type="component" value="Unassembled WGS sequence"/>
</dbReference>
<dbReference type="Pfam" id="PF00293">
    <property type="entry name" value="NUDIX"/>
    <property type="match status" value="1"/>
</dbReference>
<accession>A0A1N7LKE8</accession>
<organism evidence="2 3">
    <name type="scientific">Alicyclobacillus vulcanalis</name>
    <dbReference type="NCBI Taxonomy" id="252246"/>
    <lineage>
        <taxon>Bacteria</taxon>
        <taxon>Bacillati</taxon>
        <taxon>Bacillota</taxon>
        <taxon>Bacilli</taxon>
        <taxon>Bacillales</taxon>
        <taxon>Alicyclobacillaceae</taxon>
        <taxon>Alicyclobacillus</taxon>
    </lineage>
</organism>
<dbReference type="SUPFAM" id="SSF55811">
    <property type="entry name" value="Nudix"/>
    <property type="match status" value="1"/>
</dbReference>
<dbReference type="RefSeq" id="WP_076345774.1">
    <property type="nucleotide sequence ID" value="NZ_FTOO01000003.1"/>
</dbReference>
<evidence type="ECO:0000313" key="2">
    <source>
        <dbReference type="EMBL" id="SIS74277.1"/>
    </source>
</evidence>
<dbReference type="CDD" id="cd04692">
    <property type="entry name" value="NUDIX_Hydrolase"/>
    <property type="match status" value="1"/>
</dbReference>
<proteinExistence type="predicted"/>
<evidence type="ECO:0000259" key="1">
    <source>
        <dbReference type="PROSITE" id="PS51462"/>
    </source>
</evidence>
<dbReference type="InterPro" id="IPR000086">
    <property type="entry name" value="NUDIX_hydrolase_dom"/>
</dbReference>
<dbReference type="EMBL" id="FTOO01000003">
    <property type="protein sequence ID" value="SIS74277.1"/>
    <property type="molecule type" value="Genomic_DNA"/>
</dbReference>
<dbReference type="Gene3D" id="3.90.79.10">
    <property type="entry name" value="Nucleoside Triphosphate Pyrophosphohydrolase"/>
    <property type="match status" value="1"/>
</dbReference>
<dbReference type="STRING" id="252246.SAMN05421799_103206"/>
<feature type="domain" description="Nudix hydrolase" evidence="1">
    <location>
        <begin position="34"/>
        <end position="174"/>
    </location>
</feature>